<name>A0A9P9BJ10_9PEZI</name>
<dbReference type="InterPro" id="IPR004511">
    <property type="entry name" value="PAPS/APS_Rdtase"/>
</dbReference>
<organism evidence="6 7">
    <name type="scientific">Microdochium trichocladiopsis</name>
    <dbReference type="NCBI Taxonomy" id="1682393"/>
    <lineage>
        <taxon>Eukaryota</taxon>
        <taxon>Fungi</taxon>
        <taxon>Dikarya</taxon>
        <taxon>Ascomycota</taxon>
        <taxon>Pezizomycotina</taxon>
        <taxon>Sordariomycetes</taxon>
        <taxon>Xylariomycetidae</taxon>
        <taxon>Xylariales</taxon>
        <taxon>Microdochiaceae</taxon>
        <taxon>Microdochium</taxon>
    </lineage>
</organism>
<dbReference type="SUPFAM" id="SSF52402">
    <property type="entry name" value="Adenine nucleotide alpha hydrolases-like"/>
    <property type="match status" value="1"/>
</dbReference>
<dbReference type="NCBIfam" id="NF002537">
    <property type="entry name" value="PRK02090.1"/>
    <property type="match status" value="1"/>
</dbReference>
<comment type="pathway">
    <text evidence="3">Sulfur metabolism; hydrogen sulfide biosynthesis; sulfite from sulfate.</text>
</comment>
<dbReference type="AlphaFoldDB" id="A0A9P9BJ10"/>
<dbReference type="NCBIfam" id="TIGR00434">
    <property type="entry name" value="cysH"/>
    <property type="match status" value="1"/>
</dbReference>
<feature type="non-terminal residue" evidence="6">
    <location>
        <position position="1"/>
    </location>
</feature>
<evidence type="ECO:0000259" key="5">
    <source>
        <dbReference type="Pfam" id="PF01507"/>
    </source>
</evidence>
<keyword evidence="2" id="KW-0560">Oxidoreductase</keyword>
<dbReference type="PIRSF" id="PIRSF000857">
    <property type="entry name" value="PAPS_reductase"/>
    <property type="match status" value="1"/>
</dbReference>
<dbReference type="RefSeq" id="XP_046005128.1">
    <property type="nucleotide sequence ID" value="XM_046149059.1"/>
</dbReference>
<dbReference type="GO" id="GO:0019379">
    <property type="term" value="P:sulfate assimilation, phosphoadenylyl sulfate reduction by phosphoadenylyl-sulfate reductase (thioredoxin)"/>
    <property type="evidence" value="ECO:0007669"/>
    <property type="project" value="InterPro"/>
</dbReference>
<dbReference type="PANTHER" id="PTHR46509:SF1">
    <property type="entry name" value="PHOSPHOADENOSINE PHOSPHOSULFATE REDUCTASE"/>
    <property type="match status" value="1"/>
</dbReference>
<reference evidence="6" key="1">
    <citation type="journal article" date="2021" name="Nat. Commun.">
        <title>Genetic determinants of endophytism in the Arabidopsis root mycobiome.</title>
        <authorList>
            <person name="Mesny F."/>
            <person name="Miyauchi S."/>
            <person name="Thiergart T."/>
            <person name="Pickel B."/>
            <person name="Atanasova L."/>
            <person name="Karlsson M."/>
            <person name="Huettel B."/>
            <person name="Barry K.W."/>
            <person name="Haridas S."/>
            <person name="Chen C."/>
            <person name="Bauer D."/>
            <person name="Andreopoulos W."/>
            <person name="Pangilinan J."/>
            <person name="LaButti K."/>
            <person name="Riley R."/>
            <person name="Lipzen A."/>
            <person name="Clum A."/>
            <person name="Drula E."/>
            <person name="Henrissat B."/>
            <person name="Kohler A."/>
            <person name="Grigoriev I.V."/>
            <person name="Martin F.M."/>
            <person name="Hacquard S."/>
        </authorList>
    </citation>
    <scope>NUCLEOTIDE SEQUENCE</scope>
    <source>
        <strain evidence="6">MPI-CAGE-CH-0230</strain>
    </source>
</reference>
<evidence type="ECO:0000256" key="1">
    <source>
        <dbReference type="ARBA" id="ARBA00009732"/>
    </source>
</evidence>
<dbReference type="InterPro" id="IPR002500">
    <property type="entry name" value="PAPS_reduct_dom"/>
</dbReference>
<gene>
    <name evidence="6" type="ORF">B0I36DRAFT_224812</name>
</gene>
<dbReference type="GeneID" id="70178605"/>
<feature type="compositionally biased region" description="Basic and acidic residues" evidence="4">
    <location>
        <begin position="239"/>
        <end position="249"/>
    </location>
</feature>
<comment type="caution">
    <text evidence="6">The sequence shown here is derived from an EMBL/GenBank/DDBJ whole genome shotgun (WGS) entry which is preliminary data.</text>
</comment>
<dbReference type="EMBL" id="JAGTJQ010000013">
    <property type="protein sequence ID" value="KAH7014161.1"/>
    <property type="molecule type" value="Genomic_DNA"/>
</dbReference>
<evidence type="ECO:0000313" key="6">
    <source>
        <dbReference type="EMBL" id="KAH7014161.1"/>
    </source>
</evidence>
<dbReference type="HAMAP" id="MF_00063">
    <property type="entry name" value="CysH"/>
    <property type="match status" value="1"/>
</dbReference>
<proteinExistence type="inferred from homology"/>
<comment type="similarity">
    <text evidence="1">Belongs to the PAPS reductase family. CysH subfamily.</text>
</comment>
<evidence type="ECO:0000256" key="3">
    <source>
        <dbReference type="ARBA" id="ARBA00024327"/>
    </source>
</evidence>
<dbReference type="Pfam" id="PF01507">
    <property type="entry name" value="PAPS_reduct"/>
    <property type="match status" value="1"/>
</dbReference>
<accession>A0A9P9BJ10</accession>
<evidence type="ECO:0000256" key="4">
    <source>
        <dbReference type="SAM" id="MobiDB-lite"/>
    </source>
</evidence>
<feature type="non-terminal residue" evidence="6">
    <location>
        <position position="281"/>
    </location>
</feature>
<dbReference type="InterPro" id="IPR014729">
    <property type="entry name" value="Rossmann-like_a/b/a_fold"/>
</dbReference>
<dbReference type="GO" id="GO:0005737">
    <property type="term" value="C:cytoplasm"/>
    <property type="evidence" value="ECO:0007669"/>
    <property type="project" value="TreeGrafter"/>
</dbReference>
<keyword evidence="7" id="KW-1185">Reference proteome</keyword>
<dbReference type="Gene3D" id="3.40.50.620">
    <property type="entry name" value="HUPs"/>
    <property type="match status" value="1"/>
</dbReference>
<sequence length="281" mass="31503">PLIHLTPTHLDHLNARFETMEPQAILQMCTLLFPNLYQTTAFGLTGLVILDMLHKLATPTSTSTSPAIPQQPELIFLDTLHHFPETYALVDRIKKHYSSAAPLTIHTYKPQSCSTAADFAALHNSPDLWTTDPERYDFLAKVEPQQRAERDLDVAAVITGRRRSQGGERGAMPVLEVVPADPADTNKGSSSMMIKINPLARWTFEQVKTYIDENGVPYNELLDKGYRSVGDWHSTSPVKEGEGEREGRWKGQGKTECGIHNKKSRYAMFLAEMARKEAEKA</sequence>
<feature type="region of interest" description="Disordered" evidence="4">
    <location>
        <begin position="231"/>
        <end position="254"/>
    </location>
</feature>
<evidence type="ECO:0000313" key="7">
    <source>
        <dbReference type="Proteomes" id="UP000756346"/>
    </source>
</evidence>
<feature type="domain" description="Phosphoadenosine phosphosulphate reductase" evidence="5">
    <location>
        <begin position="36"/>
        <end position="237"/>
    </location>
</feature>
<dbReference type="CDD" id="cd23945">
    <property type="entry name" value="PAPS_reductase"/>
    <property type="match status" value="1"/>
</dbReference>
<protein>
    <submittedName>
        <fullName evidence="6">Phosphoadenosine phosphosulfate reductase family-domain-containing protein</fullName>
    </submittedName>
</protein>
<dbReference type="GO" id="GO:0004604">
    <property type="term" value="F:phosphoadenylyl-sulfate reductase (thioredoxin) activity"/>
    <property type="evidence" value="ECO:0007669"/>
    <property type="project" value="InterPro"/>
</dbReference>
<dbReference type="OrthoDB" id="7869097at2759"/>
<dbReference type="Proteomes" id="UP000756346">
    <property type="component" value="Unassembled WGS sequence"/>
</dbReference>
<evidence type="ECO:0000256" key="2">
    <source>
        <dbReference type="ARBA" id="ARBA00023002"/>
    </source>
</evidence>
<dbReference type="PANTHER" id="PTHR46509">
    <property type="entry name" value="PHOSPHOADENOSINE PHOSPHOSULFATE REDUCTASE"/>
    <property type="match status" value="1"/>
</dbReference>